<accession>E4ZTE2</accession>
<dbReference type="STRING" id="985895.E4ZTE2"/>
<gene>
    <name evidence="1" type="ORF">LEMA_P118010.1</name>
</gene>
<protein>
    <submittedName>
        <fullName evidence="1">Predicted protein</fullName>
    </submittedName>
</protein>
<dbReference type="PANTHER" id="PTHR36091:SF1">
    <property type="entry name" value="ALTERED INHERITANCE OF MITOCHONDRIA PROTEIN 9, MITOCHONDRIAL"/>
    <property type="match status" value="1"/>
</dbReference>
<dbReference type="PANTHER" id="PTHR36091">
    <property type="entry name" value="ALTERED INHERITANCE OF MITOCHONDRIA PROTEIN 9, MITOCHONDRIAL"/>
    <property type="match status" value="1"/>
</dbReference>
<dbReference type="GO" id="GO:0005739">
    <property type="term" value="C:mitochondrion"/>
    <property type="evidence" value="ECO:0007669"/>
    <property type="project" value="TreeGrafter"/>
</dbReference>
<dbReference type="EMBL" id="FP929125">
    <property type="protein sequence ID" value="CBX94798.1"/>
    <property type="molecule type" value="Genomic_DNA"/>
</dbReference>
<dbReference type="Proteomes" id="UP000002668">
    <property type="component" value="Genome"/>
</dbReference>
<dbReference type="eggNOG" id="ENOG502SIYK">
    <property type="taxonomic scope" value="Eukaryota"/>
</dbReference>
<dbReference type="OMA" id="HEDFFRY"/>
<sequence length="124" mass="14348">MSAQGHAQTVYQSRPDPYRYTSGRWLRRDVLERESRLMQFDFDALRRKVLTLYCPGASSITSYDKKEGGFNRVFIFHTDNAKRIVARLPFALAGPSSLTTNSEVATIKYRRLHSAMLEQKWLSD</sequence>
<organism evidence="2">
    <name type="scientific">Leptosphaeria maculans (strain JN3 / isolate v23.1.3 / race Av1-4-5-6-7-8)</name>
    <name type="common">Blackleg fungus</name>
    <name type="synonym">Phoma lingam</name>
    <dbReference type="NCBI Taxonomy" id="985895"/>
    <lineage>
        <taxon>Eukaryota</taxon>
        <taxon>Fungi</taxon>
        <taxon>Dikarya</taxon>
        <taxon>Ascomycota</taxon>
        <taxon>Pezizomycotina</taxon>
        <taxon>Dothideomycetes</taxon>
        <taxon>Pleosporomycetidae</taxon>
        <taxon>Pleosporales</taxon>
        <taxon>Pleosporineae</taxon>
        <taxon>Leptosphaeriaceae</taxon>
        <taxon>Plenodomus</taxon>
        <taxon>Plenodomus lingam/Leptosphaeria maculans species complex</taxon>
    </lineage>
</organism>
<dbReference type="VEuPathDB" id="FungiDB:LEMA_P118010.1"/>
<dbReference type="InParanoid" id="E4ZTE2"/>
<dbReference type="OrthoDB" id="2831558at2759"/>
<proteinExistence type="predicted"/>
<name>E4ZTE2_LEPMJ</name>
<reference evidence="2" key="1">
    <citation type="journal article" date="2011" name="Nat. Commun.">
        <title>Effector diversification within compartments of the Leptosphaeria maculans genome affected by Repeat-Induced Point mutations.</title>
        <authorList>
            <person name="Rouxel T."/>
            <person name="Grandaubert J."/>
            <person name="Hane J.K."/>
            <person name="Hoede C."/>
            <person name="van de Wouw A.P."/>
            <person name="Couloux A."/>
            <person name="Dominguez V."/>
            <person name="Anthouard V."/>
            <person name="Bally P."/>
            <person name="Bourras S."/>
            <person name="Cozijnsen A.J."/>
            <person name="Ciuffetti L.M."/>
            <person name="Degrave A."/>
            <person name="Dilmaghani A."/>
            <person name="Duret L."/>
            <person name="Fudal I."/>
            <person name="Goodwin S.B."/>
            <person name="Gout L."/>
            <person name="Glaser N."/>
            <person name="Linglin J."/>
            <person name="Kema G.H.J."/>
            <person name="Lapalu N."/>
            <person name="Lawrence C.B."/>
            <person name="May K."/>
            <person name="Meyer M."/>
            <person name="Ollivier B."/>
            <person name="Poulain J."/>
            <person name="Schoch C.L."/>
            <person name="Simon A."/>
            <person name="Spatafora J.W."/>
            <person name="Stachowiak A."/>
            <person name="Turgeon B.G."/>
            <person name="Tyler B.M."/>
            <person name="Vincent D."/>
            <person name="Weissenbach J."/>
            <person name="Amselem J."/>
            <person name="Quesneville H."/>
            <person name="Oliver R.P."/>
            <person name="Wincker P."/>
            <person name="Balesdent M.-H."/>
            <person name="Howlett B.J."/>
        </authorList>
    </citation>
    <scope>NUCLEOTIDE SEQUENCE [LARGE SCALE GENOMIC DNA]</scope>
    <source>
        <strain evidence="2">JN3 / isolate v23.1.3 / race Av1-4-5-6-7-8</strain>
    </source>
</reference>
<keyword evidence="2" id="KW-1185">Reference proteome</keyword>
<dbReference type="AlphaFoldDB" id="E4ZTE2"/>
<dbReference type="InterPro" id="IPR051035">
    <property type="entry name" value="Mito_inheritance_9"/>
</dbReference>
<evidence type="ECO:0000313" key="2">
    <source>
        <dbReference type="Proteomes" id="UP000002668"/>
    </source>
</evidence>
<dbReference type="HOGENOM" id="CLU_2004340_0_0_1"/>
<evidence type="ECO:0000313" key="1">
    <source>
        <dbReference type="EMBL" id="CBX94798.1"/>
    </source>
</evidence>